<dbReference type="InterPro" id="IPR029058">
    <property type="entry name" value="AB_hydrolase_fold"/>
</dbReference>
<gene>
    <name evidence="1" type="ORF">Rhe02_22250</name>
</gene>
<sequence length="202" mass="22248">MSLQTLPAPAGPTRVEGDPDRVGLLLPGVGYAPDRPLLHFARSVLVSLGWTTQEVWWPQVVPPERAAQRDWVDEQLLAALQAESASKVILVGKSLGTFGARVAAQRQLPAIWLTPALNREENVADLRRASAPTLLIGSTGDRSWVAQEARNLERDCPAIAYLEFESLDHALEIKVDPVHSVEVLKRVVQAMERFVGDQVHTR</sequence>
<evidence type="ECO:0008006" key="3">
    <source>
        <dbReference type="Google" id="ProtNLM"/>
    </source>
</evidence>
<dbReference type="Proteomes" id="UP000612899">
    <property type="component" value="Unassembled WGS sequence"/>
</dbReference>
<proteinExistence type="predicted"/>
<dbReference type="SUPFAM" id="SSF53474">
    <property type="entry name" value="alpha/beta-Hydrolases"/>
    <property type="match status" value="1"/>
</dbReference>
<accession>A0A8J3Q539</accession>
<keyword evidence="2" id="KW-1185">Reference proteome</keyword>
<dbReference type="Gene3D" id="3.40.50.1820">
    <property type="entry name" value="alpha/beta hydrolase"/>
    <property type="match status" value="1"/>
</dbReference>
<evidence type="ECO:0000313" key="1">
    <source>
        <dbReference type="EMBL" id="GIH04158.1"/>
    </source>
</evidence>
<organism evidence="1 2">
    <name type="scientific">Rhizocola hellebori</name>
    <dbReference type="NCBI Taxonomy" id="1392758"/>
    <lineage>
        <taxon>Bacteria</taxon>
        <taxon>Bacillati</taxon>
        <taxon>Actinomycetota</taxon>
        <taxon>Actinomycetes</taxon>
        <taxon>Micromonosporales</taxon>
        <taxon>Micromonosporaceae</taxon>
        <taxon>Rhizocola</taxon>
    </lineage>
</organism>
<reference evidence="1" key="1">
    <citation type="submission" date="2021-01" db="EMBL/GenBank/DDBJ databases">
        <title>Whole genome shotgun sequence of Rhizocola hellebori NBRC 109834.</title>
        <authorList>
            <person name="Komaki H."/>
            <person name="Tamura T."/>
        </authorList>
    </citation>
    <scope>NUCLEOTIDE SEQUENCE</scope>
    <source>
        <strain evidence="1">NBRC 109834</strain>
    </source>
</reference>
<comment type="caution">
    <text evidence="1">The sequence shown here is derived from an EMBL/GenBank/DDBJ whole genome shotgun (WGS) entry which is preliminary data.</text>
</comment>
<dbReference type="EMBL" id="BONY01000011">
    <property type="protein sequence ID" value="GIH04158.1"/>
    <property type="molecule type" value="Genomic_DNA"/>
</dbReference>
<protein>
    <recommendedName>
        <fullName evidence="3">Alpha/beta hydrolase</fullName>
    </recommendedName>
</protein>
<dbReference type="AlphaFoldDB" id="A0A8J3Q539"/>
<dbReference type="RefSeq" id="WP_203908052.1">
    <property type="nucleotide sequence ID" value="NZ_BONY01000011.1"/>
</dbReference>
<name>A0A8J3Q539_9ACTN</name>
<evidence type="ECO:0000313" key="2">
    <source>
        <dbReference type="Proteomes" id="UP000612899"/>
    </source>
</evidence>